<dbReference type="Proteomes" id="UP001602245">
    <property type="component" value="Unassembled WGS sequence"/>
</dbReference>
<reference evidence="3 4" key="1">
    <citation type="submission" date="2024-10" db="EMBL/GenBank/DDBJ databases">
        <title>The Natural Products Discovery Center: Release of the First 8490 Sequenced Strains for Exploring Actinobacteria Biosynthetic Diversity.</title>
        <authorList>
            <person name="Kalkreuter E."/>
            <person name="Kautsar S.A."/>
            <person name="Yang D."/>
            <person name="Bader C.D."/>
            <person name="Teijaro C.N."/>
            <person name="Fluegel L."/>
            <person name="Davis C.M."/>
            <person name="Simpson J.R."/>
            <person name="Lauterbach L."/>
            <person name="Steele A.D."/>
            <person name="Gui C."/>
            <person name="Meng S."/>
            <person name="Li G."/>
            <person name="Viehrig K."/>
            <person name="Ye F."/>
            <person name="Su P."/>
            <person name="Kiefer A.F."/>
            <person name="Nichols A."/>
            <person name="Cepeda A.J."/>
            <person name="Yan W."/>
            <person name="Fan B."/>
            <person name="Jiang Y."/>
            <person name="Adhikari A."/>
            <person name="Zheng C.-J."/>
            <person name="Schuster L."/>
            <person name="Cowan T.M."/>
            <person name="Smanski M.J."/>
            <person name="Chevrette M.G."/>
            <person name="De Carvalho L.P.S."/>
            <person name="Shen B."/>
        </authorList>
    </citation>
    <scope>NUCLEOTIDE SEQUENCE [LARGE SCALE GENOMIC DNA]</scope>
    <source>
        <strain evidence="3 4">NPDC000087</strain>
    </source>
</reference>
<dbReference type="Pfam" id="PF09851">
    <property type="entry name" value="SHOCT"/>
    <property type="match status" value="1"/>
</dbReference>
<accession>A0ABW6W833</accession>
<comment type="caution">
    <text evidence="3">The sequence shown here is derived from an EMBL/GenBank/DDBJ whole genome shotgun (WGS) entry which is preliminary data.</text>
</comment>
<evidence type="ECO:0000259" key="2">
    <source>
        <dbReference type="Pfam" id="PF09851"/>
    </source>
</evidence>
<keyword evidence="1" id="KW-1133">Transmembrane helix</keyword>
<evidence type="ECO:0000256" key="1">
    <source>
        <dbReference type="SAM" id="Phobius"/>
    </source>
</evidence>
<proteinExistence type="predicted"/>
<dbReference type="RefSeq" id="WP_020509805.1">
    <property type="nucleotide sequence ID" value="NZ_JBIAZU010000001.1"/>
</dbReference>
<dbReference type="InterPro" id="IPR018649">
    <property type="entry name" value="SHOCT"/>
</dbReference>
<evidence type="ECO:0000313" key="3">
    <source>
        <dbReference type="EMBL" id="MFF5289468.1"/>
    </source>
</evidence>
<name>A0ABW6W833_9ACTN</name>
<gene>
    <name evidence="3" type="ORF">ACFY35_08525</name>
</gene>
<keyword evidence="1" id="KW-0812">Transmembrane</keyword>
<protein>
    <submittedName>
        <fullName evidence="3">SHOCT domain-containing protein</fullName>
    </submittedName>
</protein>
<feature type="transmembrane region" description="Helical" evidence="1">
    <location>
        <begin position="12"/>
        <end position="35"/>
    </location>
</feature>
<organism evidence="3 4">
    <name type="scientific">Paractinoplanes globisporus</name>
    <dbReference type="NCBI Taxonomy" id="113565"/>
    <lineage>
        <taxon>Bacteria</taxon>
        <taxon>Bacillati</taxon>
        <taxon>Actinomycetota</taxon>
        <taxon>Actinomycetes</taxon>
        <taxon>Micromonosporales</taxon>
        <taxon>Micromonosporaceae</taxon>
        <taxon>Paractinoplanes</taxon>
    </lineage>
</organism>
<keyword evidence="4" id="KW-1185">Reference proteome</keyword>
<evidence type="ECO:0000313" key="4">
    <source>
        <dbReference type="Proteomes" id="UP001602245"/>
    </source>
</evidence>
<feature type="domain" description="SHOCT" evidence="2">
    <location>
        <begin position="52"/>
        <end position="78"/>
    </location>
</feature>
<dbReference type="EMBL" id="JBIAZU010000001">
    <property type="protein sequence ID" value="MFF5289468.1"/>
    <property type="molecule type" value="Genomic_DNA"/>
</dbReference>
<sequence>MMYHGYGYGMSAAWPLIVFAVALPLLLLATGLLVAQLHRPPAASSRPEPEPEAERVLADRLARGEIDAEDYEQRLRTLRATRR</sequence>
<keyword evidence="1" id="KW-0472">Membrane</keyword>